<gene>
    <name evidence="3" type="ORF">FGF04_32665</name>
</gene>
<dbReference type="InterPro" id="IPR000421">
    <property type="entry name" value="FA58C"/>
</dbReference>
<evidence type="ECO:0000256" key="1">
    <source>
        <dbReference type="SAM" id="MobiDB-lite"/>
    </source>
</evidence>
<organism evidence="3 4">
    <name type="scientific">Streptomyces apricus</name>
    <dbReference type="NCBI Taxonomy" id="1828112"/>
    <lineage>
        <taxon>Bacteria</taxon>
        <taxon>Bacillati</taxon>
        <taxon>Actinomycetota</taxon>
        <taxon>Actinomycetes</taxon>
        <taxon>Kitasatosporales</taxon>
        <taxon>Streptomycetaceae</taxon>
        <taxon>Streptomyces</taxon>
    </lineage>
</organism>
<dbReference type="Gene3D" id="2.60.120.260">
    <property type="entry name" value="Galactose-binding domain-like"/>
    <property type="match status" value="1"/>
</dbReference>
<protein>
    <submittedName>
        <fullName evidence="3">Discoidin domain-containing protein</fullName>
    </submittedName>
</protein>
<proteinExistence type="predicted"/>
<dbReference type="PROSITE" id="PS50022">
    <property type="entry name" value="FA58C_3"/>
    <property type="match status" value="1"/>
</dbReference>
<dbReference type="Pfam" id="PF17882">
    <property type="entry name" value="SBD"/>
    <property type="match status" value="1"/>
</dbReference>
<dbReference type="OrthoDB" id="458118at2"/>
<dbReference type="SUPFAM" id="SSF49785">
    <property type="entry name" value="Galactose-binding domain-like"/>
    <property type="match status" value="1"/>
</dbReference>
<sequence length="524" mass="56079">MTPALVDFSIRPAELSNAVVRHHRCVIASSYVAVAAGGHLKVDFAAGGGDEDADVVLRVAVLGAAVPLDIALNDEVVTEGFALPDDGDPGAVREYLVSVPGKVLNEGVNVLRKRNAATTDEGDGLLRVRSVAVDPAEDAGRAERVRAARTGGRSVWTFATERRPLDAPTWQPGPRLLFHLDAEAGETAARLSWRATDGAESAVALRSDLSGFHGHFRTADGVIGELRGTLTDRRTPAEDTSGVLGRYFATEEERDGVWRPVGRLGLLLDDGGAPLERVTWSDRGGDATSLVLRTAVTGATGPAATGERQDLTGKVSGVEASEEFEEWGEVAANLLRKASNKWLAHEDSADLEFTFESPVAVTAYSLTSANDCPDRDPSDWVLEGSHDGRAWARLDAQDDQRFGRRFDTREFSFANSVAYRHYRLRITANLGADETQLSRVQFFGAEGGGTPPQPGVCDFVGYRQEAGGEPVGYRGTSVPAPVSGPGQEDGADAEELLAGDFSDTARSLQDAAHLLDRLTRYLRS</sequence>
<accession>A0A5B0A6L4</accession>
<dbReference type="InterPro" id="IPR040964">
    <property type="entry name" value="SBD"/>
</dbReference>
<evidence type="ECO:0000259" key="2">
    <source>
        <dbReference type="PROSITE" id="PS50022"/>
    </source>
</evidence>
<dbReference type="AlphaFoldDB" id="A0A5B0A6L4"/>
<dbReference type="Proteomes" id="UP000324965">
    <property type="component" value="Unassembled WGS sequence"/>
</dbReference>
<comment type="caution">
    <text evidence="3">The sequence shown here is derived from an EMBL/GenBank/DDBJ whole genome shotgun (WGS) entry which is preliminary data.</text>
</comment>
<feature type="region of interest" description="Disordered" evidence="1">
    <location>
        <begin position="471"/>
        <end position="492"/>
    </location>
</feature>
<dbReference type="InterPro" id="IPR008979">
    <property type="entry name" value="Galactose-bd-like_sf"/>
</dbReference>
<name>A0A5B0A6L4_9ACTN</name>
<feature type="domain" description="F5/8 type C" evidence="2">
    <location>
        <begin position="300"/>
        <end position="445"/>
    </location>
</feature>
<reference evidence="3 4" key="1">
    <citation type="submission" date="2019-05" db="EMBL/GenBank/DDBJ databases">
        <authorList>
            <person name="Hariharan J."/>
            <person name="Choudoir M.J."/>
            <person name="Diebold P."/>
            <person name="Panke-Buisse K."/>
            <person name="Buckley D.H."/>
        </authorList>
    </citation>
    <scope>NUCLEOTIDE SEQUENCE [LARGE SCALE GENOMIC DNA]</scope>
    <source>
        <strain evidence="3 4">SUN51</strain>
    </source>
</reference>
<evidence type="ECO:0000313" key="3">
    <source>
        <dbReference type="EMBL" id="KAA0925598.1"/>
    </source>
</evidence>
<dbReference type="RefSeq" id="WP_149515001.1">
    <property type="nucleotide sequence ID" value="NZ_VDFC01000061.1"/>
</dbReference>
<evidence type="ECO:0000313" key="4">
    <source>
        <dbReference type="Proteomes" id="UP000324965"/>
    </source>
</evidence>
<dbReference type="EMBL" id="VDFC01000061">
    <property type="protein sequence ID" value="KAA0925598.1"/>
    <property type="molecule type" value="Genomic_DNA"/>
</dbReference>
<keyword evidence="4" id="KW-1185">Reference proteome</keyword>